<gene>
    <name evidence="2" type="ORF">RUMLAC_00696</name>
</gene>
<name>B5CML1_9FIRM</name>
<reference evidence="2 3" key="2">
    <citation type="submission" date="2008-08" db="EMBL/GenBank/DDBJ databases">
        <authorList>
            <person name="Fulton L."/>
            <person name="Clifton S."/>
            <person name="Fulton B."/>
            <person name="Xu J."/>
            <person name="Minx P."/>
            <person name="Pepin K.H."/>
            <person name="Johnson M."/>
            <person name="Bhonagiri V."/>
            <person name="Nash W.E."/>
            <person name="Mardis E.R."/>
            <person name="Wilson R.K."/>
        </authorList>
    </citation>
    <scope>NUCLEOTIDE SEQUENCE [LARGE SCALE GENOMIC DNA]</scope>
    <source>
        <strain evidence="2 3">ATCC 29176</strain>
    </source>
</reference>
<dbReference type="Pfam" id="PF06782">
    <property type="entry name" value="UPF0236"/>
    <property type="match status" value="1"/>
</dbReference>
<reference evidence="2 3" key="1">
    <citation type="submission" date="2008-08" db="EMBL/GenBank/DDBJ databases">
        <title>Draft genome sequence of Ruminococcus lactaris ATCC 29176.</title>
        <authorList>
            <person name="Sudarsanam P."/>
            <person name="Ley R."/>
            <person name="Guruge J."/>
            <person name="Turnbaugh P.J."/>
            <person name="Mahowald M."/>
            <person name="Liep D."/>
            <person name="Gordon J."/>
        </authorList>
    </citation>
    <scope>NUCLEOTIDE SEQUENCE [LARGE SCALE GENOMIC DNA]</scope>
    <source>
        <strain evidence="2 3">ATCC 29176</strain>
    </source>
</reference>
<comment type="caution">
    <text evidence="2">The sequence shown here is derived from an EMBL/GenBank/DDBJ whole genome shotgun (WGS) entry which is preliminary data.</text>
</comment>
<evidence type="ECO:0000256" key="1">
    <source>
        <dbReference type="ARBA" id="ARBA00006539"/>
    </source>
</evidence>
<organism evidence="2 3">
    <name type="scientific">[Ruminococcus] lactaris ATCC 29176</name>
    <dbReference type="NCBI Taxonomy" id="471875"/>
    <lineage>
        <taxon>Bacteria</taxon>
        <taxon>Bacillati</taxon>
        <taxon>Bacillota</taxon>
        <taxon>Clostridia</taxon>
        <taxon>Lachnospirales</taxon>
        <taxon>Lachnospiraceae</taxon>
        <taxon>Mediterraneibacter</taxon>
    </lineage>
</organism>
<evidence type="ECO:0008006" key="4">
    <source>
        <dbReference type="Google" id="ProtNLM"/>
    </source>
</evidence>
<keyword evidence="3" id="KW-1185">Reference proteome</keyword>
<dbReference type="NCBIfam" id="NF033529">
    <property type="entry name" value="transpos_ISLre2"/>
    <property type="match status" value="1"/>
</dbReference>
<dbReference type="EMBL" id="ABOU02000024">
    <property type="protein sequence ID" value="EDY33451.1"/>
    <property type="molecule type" value="Genomic_DNA"/>
</dbReference>
<comment type="similarity">
    <text evidence="1">Belongs to the UPF0236 family.</text>
</comment>
<dbReference type="Proteomes" id="UP000003254">
    <property type="component" value="Unassembled WGS sequence"/>
</dbReference>
<evidence type="ECO:0000313" key="2">
    <source>
        <dbReference type="EMBL" id="EDY33451.1"/>
    </source>
</evidence>
<evidence type="ECO:0000313" key="3">
    <source>
        <dbReference type="Proteomes" id="UP000003254"/>
    </source>
</evidence>
<dbReference type="HOGENOM" id="CLU_040782_0_1_9"/>
<dbReference type="AlphaFoldDB" id="B5CML1"/>
<dbReference type="GeneID" id="77335090"/>
<proteinExistence type="inferred from homology"/>
<accession>B5CML1</accession>
<protein>
    <recommendedName>
        <fullName evidence="4">ISLre2 family transposase</fullName>
    </recommendedName>
</protein>
<sequence length="481" mass="55678">MNIVTLIEELVNGLIAAEDIFFQNPKDFYSLEKSVKSTTEAFSAAFLGNVLTSMNEKIYEDRWRKTRYTAQRTDKRMLISSVGDITFESTYFRSKADGVHHYLLEEILGLDTRERFTEEAEVVLLTEAMKTSYSEATKVLPSRQEISKTTVMNKVHGIADEIWIPEREEKKVCKYLFIEADEDHVAEQHGRWYPPEDNSSFISKLAYVYEYKQENPKCKARKELVNTFYFGGVYSGTNGTEKFWNKVGEFIHKTYNEEELKRIFISGDGASWIKSGAKYLNKALFCADKFHLMKYINAAAGQMLDESELVKSEIYKMLYRRDKQGIKEYTDRMMASASNQKPIQDLQTFVLGNWSAVMRTYHSKVITGCSAESHVSHVLSDRLSSRPMGWSKTGADRMSKLRCYEKNYGREKIIDLVKYSRQQRKLARTGTDSVEPIRVSLREIRADHYNQARSYIERIQATIPDGTVRKIAAIREQIRLI</sequence>
<dbReference type="RefSeq" id="WP_005608663.1">
    <property type="nucleotide sequence ID" value="NZ_CP102292.1"/>
</dbReference>
<dbReference type="eggNOG" id="COG3464">
    <property type="taxonomic scope" value="Bacteria"/>
</dbReference>
<dbReference type="InterPro" id="IPR009620">
    <property type="entry name" value="UPF0236"/>
</dbReference>